<dbReference type="Proteomes" id="UP000887228">
    <property type="component" value="Unassembled WGS sequence"/>
</dbReference>
<name>A0AA37CGA5_AQUAC</name>
<evidence type="ECO:0008006" key="6">
    <source>
        <dbReference type="Google" id="ProtNLM"/>
    </source>
</evidence>
<keyword evidence="1" id="KW-0732">Signal</keyword>
<accession>A0AA37CGA5</accession>
<proteinExistence type="predicted"/>
<comment type="caution">
    <text evidence="2">The sequence shown here is derived from an EMBL/GenBank/DDBJ whole genome shotgun (WGS) entry which is preliminary data.</text>
</comment>
<evidence type="ECO:0000313" key="3">
    <source>
        <dbReference type="EMBL" id="GIZ92744.1"/>
    </source>
</evidence>
<sequence>MPSRILALGAVLLLAACAGQAPQPRQAAVLSVSPPDPQRCIELADCTTKVSRTLLFVFDYAAAGGQLVQRQDRLLFTPADAPPSDWPAIYIRLAEPADSRFDFNAECRSARCRYDAQQLLRVYRSYLAGAPCSLLLGAAIESCTAR</sequence>
<dbReference type="AlphaFoldDB" id="A0AA37CGA5"/>
<evidence type="ECO:0000313" key="5">
    <source>
        <dbReference type="Proteomes" id="UP000887228"/>
    </source>
</evidence>
<organism evidence="2 4">
    <name type="scientific">Aquipseudomonas alcaligenes</name>
    <name type="common">Pseudomonas alcaligenes</name>
    <dbReference type="NCBI Taxonomy" id="43263"/>
    <lineage>
        <taxon>Bacteria</taxon>
        <taxon>Pseudomonadati</taxon>
        <taxon>Pseudomonadota</taxon>
        <taxon>Gammaproteobacteria</taxon>
        <taxon>Pseudomonadales</taxon>
        <taxon>Pseudomonadaceae</taxon>
        <taxon>Aquipseudomonas</taxon>
    </lineage>
</organism>
<dbReference type="EMBL" id="BPMS01000007">
    <property type="protein sequence ID" value="GIZ88819.1"/>
    <property type="molecule type" value="Genomic_DNA"/>
</dbReference>
<dbReference type="RefSeq" id="WP_203790139.1">
    <property type="nucleotide sequence ID" value="NZ_AP024354.1"/>
</dbReference>
<feature type="signal peptide" evidence="1">
    <location>
        <begin position="1"/>
        <end position="27"/>
    </location>
</feature>
<dbReference type="EMBL" id="BPMT01000005">
    <property type="protein sequence ID" value="GIZ92744.1"/>
    <property type="molecule type" value="Genomic_DNA"/>
</dbReference>
<evidence type="ECO:0000313" key="2">
    <source>
        <dbReference type="EMBL" id="GIZ88819.1"/>
    </source>
</evidence>
<feature type="chain" id="PRO_5041324479" description="Lipoprotein" evidence="1">
    <location>
        <begin position="28"/>
        <end position="146"/>
    </location>
</feature>
<protein>
    <recommendedName>
        <fullName evidence="6">Lipoprotein</fullName>
    </recommendedName>
</protein>
<evidence type="ECO:0000313" key="4">
    <source>
        <dbReference type="Proteomes" id="UP000887212"/>
    </source>
</evidence>
<evidence type="ECO:0000256" key="1">
    <source>
        <dbReference type="SAM" id="SignalP"/>
    </source>
</evidence>
<dbReference type="Proteomes" id="UP000887212">
    <property type="component" value="Unassembled WGS sequence"/>
</dbReference>
<gene>
    <name evidence="2" type="ORF">KAM435_21460</name>
    <name evidence="3" type="ORF">KAM436_17120</name>
</gene>
<dbReference type="PROSITE" id="PS51257">
    <property type="entry name" value="PROKAR_LIPOPROTEIN"/>
    <property type="match status" value="1"/>
</dbReference>
<reference evidence="2 5" key="1">
    <citation type="submission" date="2021-07" db="EMBL/GenBank/DDBJ databases">
        <title>Whole genome sequencing of carbapenem-resistant Pseudomonas spp. isolated in Japan.</title>
        <authorList>
            <person name="Suzuki M."/>
            <person name="Maehana S."/>
            <person name="Kitasato H."/>
        </authorList>
    </citation>
    <scope>NUCLEOTIDE SEQUENCE</scope>
    <source>
        <strain evidence="2">KAM435</strain>
        <strain evidence="3 5">KAM436</strain>
    </source>
</reference>